<dbReference type="EnsemblPlants" id="AES59533">
    <property type="protein sequence ID" value="AES59533"/>
    <property type="gene ID" value="MTR_1g021470"/>
</dbReference>
<dbReference type="EMBL" id="CM001217">
    <property type="protein sequence ID" value="AES59533.1"/>
    <property type="molecule type" value="Genomic_DNA"/>
</dbReference>
<dbReference type="HOGENOM" id="CLU_1463367_0_0_1"/>
<evidence type="ECO:0000313" key="2">
    <source>
        <dbReference type="EnsemblPlants" id="AES59533"/>
    </source>
</evidence>
<accession>G7I581</accession>
<keyword evidence="3" id="KW-1185">Reference proteome</keyword>
<dbReference type="PaxDb" id="3880-AES59533"/>
<reference evidence="1 3" key="2">
    <citation type="journal article" date="2014" name="BMC Genomics">
        <title>An improved genome release (version Mt4.0) for the model legume Medicago truncatula.</title>
        <authorList>
            <person name="Tang H."/>
            <person name="Krishnakumar V."/>
            <person name="Bidwell S."/>
            <person name="Rosen B."/>
            <person name="Chan A."/>
            <person name="Zhou S."/>
            <person name="Gentzbittel L."/>
            <person name="Childs K.L."/>
            <person name="Yandell M."/>
            <person name="Gundlach H."/>
            <person name="Mayer K.F."/>
            <person name="Schwartz D.C."/>
            <person name="Town C.D."/>
        </authorList>
    </citation>
    <scope>GENOME REANNOTATION</scope>
    <source>
        <strain evidence="2 3">cv. Jemalong A17</strain>
    </source>
</reference>
<name>G7I581_MEDTR</name>
<evidence type="ECO:0000313" key="1">
    <source>
        <dbReference type="EMBL" id="AES59533.1"/>
    </source>
</evidence>
<evidence type="ECO:0000313" key="3">
    <source>
        <dbReference type="Proteomes" id="UP000002051"/>
    </source>
</evidence>
<dbReference type="AlphaFoldDB" id="G7I581"/>
<reference evidence="1 3" key="1">
    <citation type="journal article" date="2011" name="Nature">
        <title>The Medicago genome provides insight into the evolution of rhizobial symbioses.</title>
        <authorList>
            <person name="Young N.D."/>
            <person name="Debelle F."/>
            <person name="Oldroyd G.E."/>
            <person name="Geurts R."/>
            <person name="Cannon S.B."/>
            <person name="Udvardi M.K."/>
            <person name="Benedito V.A."/>
            <person name="Mayer K.F."/>
            <person name="Gouzy J."/>
            <person name="Schoof H."/>
            <person name="Van de Peer Y."/>
            <person name="Proost S."/>
            <person name="Cook D.R."/>
            <person name="Meyers B.C."/>
            <person name="Spannagl M."/>
            <person name="Cheung F."/>
            <person name="De Mita S."/>
            <person name="Krishnakumar V."/>
            <person name="Gundlach H."/>
            <person name="Zhou S."/>
            <person name="Mudge J."/>
            <person name="Bharti A.K."/>
            <person name="Murray J.D."/>
            <person name="Naoumkina M.A."/>
            <person name="Rosen B."/>
            <person name="Silverstein K.A."/>
            <person name="Tang H."/>
            <person name="Rombauts S."/>
            <person name="Zhao P.X."/>
            <person name="Zhou P."/>
            <person name="Barbe V."/>
            <person name="Bardou P."/>
            <person name="Bechner M."/>
            <person name="Bellec A."/>
            <person name="Berger A."/>
            <person name="Berges H."/>
            <person name="Bidwell S."/>
            <person name="Bisseling T."/>
            <person name="Choisne N."/>
            <person name="Couloux A."/>
            <person name="Denny R."/>
            <person name="Deshpande S."/>
            <person name="Dai X."/>
            <person name="Doyle J.J."/>
            <person name="Dudez A.M."/>
            <person name="Farmer A.D."/>
            <person name="Fouteau S."/>
            <person name="Franken C."/>
            <person name="Gibelin C."/>
            <person name="Gish J."/>
            <person name="Goldstein S."/>
            <person name="Gonzalez A.J."/>
            <person name="Green P.J."/>
            <person name="Hallab A."/>
            <person name="Hartog M."/>
            <person name="Hua A."/>
            <person name="Humphray S.J."/>
            <person name="Jeong D.H."/>
            <person name="Jing Y."/>
            <person name="Jocker A."/>
            <person name="Kenton S.M."/>
            <person name="Kim D.J."/>
            <person name="Klee K."/>
            <person name="Lai H."/>
            <person name="Lang C."/>
            <person name="Lin S."/>
            <person name="Macmil S.L."/>
            <person name="Magdelenat G."/>
            <person name="Matthews L."/>
            <person name="McCorrison J."/>
            <person name="Monaghan E.L."/>
            <person name="Mun J.H."/>
            <person name="Najar F.Z."/>
            <person name="Nicholson C."/>
            <person name="Noirot C."/>
            <person name="O'Bleness M."/>
            <person name="Paule C.R."/>
            <person name="Poulain J."/>
            <person name="Prion F."/>
            <person name="Qin B."/>
            <person name="Qu C."/>
            <person name="Retzel E.F."/>
            <person name="Riddle C."/>
            <person name="Sallet E."/>
            <person name="Samain S."/>
            <person name="Samson N."/>
            <person name="Sanders I."/>
            <person name="Saurat O."/>
            <person name="Scarpelli C."/>
            <person name="Schiex T."/>
            <person name="Segurens B."/>
            <person name="Severin A.J."/>
            <person name="Sherrier D.J."/>
            <person name="Shi R."/>
            <person name="Sims S."/>
            <person name="Singer S.R."/>
            <person name="Sinharoy S."/>
            <person name="Sterck L."/>
            <person name="Viollet A."/>
            <person name="Wang B.B."/>
            <person name="Wang K."/>
            <person name="Wang M."/>
            <person name="Wang X."/>
            <person name="Warfsmann J."/>
            <person name="Weissenbach J."/>
            <person name="White D.D."/>
            <person name="White J.D."/>
            <person name="Wiley G.B."/>
            <person name="Wincker P."/>
            <person name="Xing Y."/>
            <person name="Yang L."/>
            <person name="Yao Z."/>
            <person name="Ying F."/>
            <person name="Zhai J."/>
            <person name="Zhou L."/>
            <person name="Zuber A."/>
            <person name="Denarie J."/>
            <person name="Dixon R.A."/>
            <person name="May G.D."/>
            <person name="Schwartz D.C."/>
            <person name="Rogers J."/>
            <person name="Quetier F."/>
            <person name="Town C.D."/>
            <person name="Roe B.A."/>
        </authorList>
    </citation>
    <scope>NUCLEOTIDE SEQUENCE [LARGE SCALE GENOMIC DNA]</scope>
    <source>
        <strain evidence="1">A17</strain>
        <strain evidence="2 3">cv. Jemalong A17</strain>
    </source>
</reference>
<reference evidence="2" key="3">
    <citation type="submission" date="2015-04" db="UniProtKB">
        <authorList>
            <consortium name="EnsemblPlants"/>
        </authorList>
    </citation>
    <scope>IDENTIFICATION</scope>
    <source>
        <strain evidence="2">cv. Jemalong A17</strain>
    </source>
</reference>
<dbReference type="Proteomes" id="UP000002051">
    <property type="component" value="Unassembled WGS sequence"/>
</dbReference>
<sequence>MVKSLFPNFYQSVDGRKCHTCVALPICLSNASSYIEWGKLFIVGKKNANMVLSMISHGSNRYGAKRKMLMIVKLKVEADFRIEEPLLDSSLAKGLCVDGKFRRLYDLSENKSVKVVEMWSLGWVESDDSWKRRRKLLVWEEEHMGECSLLLSSIFLRWVWKINEIGVLILIKGTLFEWLIIRYVL</sequence>
<proteinExistence type="predicted"/>
<gene>
    <name evidence="1" type="ordered locus">MTR_1g021470</name>
</gene>
<organism evidence="1 3">
    <name type="scientific">Medicago truncatula</name>
    <name type="common">Barrel medic</name>
    <name type="synonym">Medicago tribuloides</name>
    <dbReference type="NCBI Taxonomy" id="3880"/>
    <lineage>
        <taxon>Eukaryota</taxon>
        <taxon>Viridiplantae</taxon>
        <taxon>Streptophyta</taxon>
        <taxon>Embryophyta</taxon>
        <taxon>Tracheophyta</taxon>
        <taxon>Spermatophyta</taxon>
        <taxon>Magnoliopsida</taxon>
        <taxon>eudicotyledons</taxon>
        <taxon>Gunneridae</taxon>
        <taxon>Pentapetalae</taxon>
        <taxon>rosids</taxon>
        <taxon>fabids</taxon>
        <taxon>Fabales</taxon>
        <taxon>Fabaceae</taxon>
        <taxon>Papilionoideae</taxon>
        <taxon>50 kb inversion clade</taxon>
        <taxon>NPAAA clade</taxon>
        <taxon>Hologalegina</taxon>
        <taxon>IRL clade</taxon>
        <taxon>Trifolieae</taxon>
        <taxon>Medicago</taxon>
    </lineage>
</organism>
<protein>
    <submittedName>
        <fullName evidence="1 2">Uncharacterized protein</fullName>
    </submittedName>
</protein>